<evidence type="ECO:0000313" key="4">
    <source>
        <dbReference type="Proteomes" id="UP000287410"/>
    </source>
</evidence>
<feature type="transmembrane region" description="Helical" evidence="1">
    <location>
        <begin position="210"/>
        <end position="229"/>
    </location>
</feature>
<feature type="transmembrane region" description="Helical" evidence="1">
    <location>
        <begin position="61"/>
        <end position="78"/>
    </location>
</feature>
<feature type="transmembrane region" description="Helical" evidence="1">
    <location>
        <begin position="131"/>
        <end position="154"/>
    </location>
</feature>
<keyword evidence="1" id="KW-1133">Transmembrane helix</keyword>
<feature type="transmembrane region" description="Helical" evidence="1">
    <location>
        <begin position="37"/>
        <end position="55"/>
    </location>
</feature>
<dbReference type="Pfam" id="PF01578">
    <property type="entry name" value="Cytochrom_C_asm"/>
    <property type="match status" value="1"/>
</dbReference>
<proteinExistence type="predicted"/>
<dbReference type="Proteomes" id="UP000287410">
    <property type="component" value="Unassembled WGS sequence"/>
</dbReference>
<dbReference type="PANTHER" id="PTHR38034">
    <property type="entry name" value="INNER MEMBRANE PROTEIN YPJD"/>
    <property type="match status" value="1"/>
</dbReference>
<keyword evidence="1" id="KW-0472">Membrane</keyword>
<keyword evidence="4" id="KW-1185">Reference proteome</keyword>
<dbReference type="EMBL" id="PIPN01000005">
    <property type="protein sequence ID" value="RUO28862.1"/>
    <property type="molecule type" value="Genomic_DNA"/>
</dbReference>
<reference evidence="3 4" key="1">
    <citation type="journal article" date="2018" name="Front. Microbiol.">
        <title>Genome-Based Analysis Reveals the Taxonomy and Diversity of the Family Idiomarinaceae.</title>
        <authorList>
            <person name="Liu Y."/>
            <person name="Lai Q."/>
            <person name="Shao Z."/>
        </authorList>
    </citation>
    <scope>NUCLEOTIDE SEQUENCE [LARGE SCALE GENOMIC DNA]</scope>
    <source>
        <strain evidence="3 4">GBSy1</strain>
    </source>
</reference>
<dbReference type="InterPro" id="IPR052372">
    <property type="entry name" value="YpjD/HemX"/>
</dbReference>
<organism evidence="3 4">
    <name type="scientific">Aliidiomarina sedimenti</name>
    <dbReference type="NCBI Taxonomy" id="1933879"/>
    <lineage>
        <taxon>Bacteria</taxon>
        <taxon>Pseudomonadati</taxon>
        <taxon>Pseudomonadota</taxon>
        <taxon>Gammaproteobacteria</taxon>
        <taxon>Alteromonadales</taxon>
        <taxon>Idiomarinaceae</taxon>
        <taxon>Aliidiomarina</taxon>
    </lineage>
</organism>
<feature type="transmembrane region" description="Helical" evidence="1">
    <location>
        <begin position="175"/>
        <end position="198"/>
    </location>
</feature>
<protein>
    <submittedName>
        <fullName evidence="3">ABC transporter permease</fullName>
    </submittedName>
</protein>
<feature type="domain" description="Cytochrome c assembly protein" evidence="2">
    <location>
        <begin position="44"/>
        <end position="261"/>
    </location>
</feature>
<feature type="transmembrane region" description="Helical" evidence="1">
    <location>
        <begin position="236"/>
        <end position="254"/>
    </location>
</feature>
<dbReference type="RefSeq" id="WP_126789798.1">
    <property type="nucleotide sequence ID" value="NZ_PIPN01000005.1"/>
</dbReference>
<keyword evidence="1" id="KW-0812">Transmembrane</keyword>
<sequence length="264" mass="29069">MISFLLMLSIVSYTMAVVFTGQRFAASPRWGQRRIQVSSAVAVFTHVLSIALVLNETGFRHFNMAATLLIIAALLSIFNLSRGLRAEANLLRPVIFTFAIFSLLLVAVTPLRAGHAITVQPGVTLHIGLSLLAFSILALAALYSLQLLYLNRLLKQRKAKALSDNLPPLMTVENYFFRLLTIGTGVLTLAIVSGFLFVENMFAPGQLHKTSLSLVAWLTFNGILVVHYWRGLRGKPAVIITLIASLLLILAYYGSRFVRDVLLA</sequence>
<gene>
    <name evidence="3" type="ORF">CWE12_11170</name>
</gene>
<dbReference type="InterPro" id="IPR002541">
    <property type="entry name" value="Cyt_c_assembly"/>
</dbReference>
<comment type="caution">
    <text evidence="3">The sequence shown here is derived from an EMBL/GenBank/DDBJ whole genome shotgun (WGS) entry which is preliminary data.</text>
</comment>
<name>A0ABY0BX01_9GAMM</name>
<dbReference type="PANTHER" id="PTHR38034:SF1">
    <property type="entry name" value="INNER MEMBRANE PROTEIN YPJD"/>
    <property type="match status" value="1"/>
</dbReference>
<evidence type="ECO:0000259" key="2">
    <source>
        <dbReference type="Pfam" id="PF01578"/>
    </source>
</evidence>
<evidence type="ECO:0000256" key="1">
    <source>
        <dbReference type="SAM" id="Phobius"/>
    </source>
</evidence>
<accession>A0ABY0BX01</accession>
<feature type="transmembrane region" description="Helical" evidence="1">
    <location>
        <begin position="6"/>
        <end position="25"/>
    </location>
</feature>
<feature type="transmembrane region" description="Helical" evidence="1">
    <location>
        <begin position="90"/>
        <end position="111"/>
    </location>
</feature>
<evidence type="ECO:0000313" key="3">
    <source>
        <dbReference type="EMBL" id="RUO28862.1"/>
    </source>
</evidence>